<evidence type="ECO:0000259" key="2">
    <source>
        <dbReference type="Pfam" id="PF25273"/>
    </source>
</evidence>
<dbReference type="InterPro" id="IPR057191">
    <property type="entry name" value="DUF7869"/>
</dbReference>
<dbReference type="EMBL" id="VVIM01000002">
    <property type="protein sequence ID" value="KAB0802996.1"/>
    <property type="molecule type" value="Genomic_DNA"/>
</dbReference>
<proteinExistence type="predicted"/>
<dbReference type="InParanoid" id="A0A5N4B0A5"/>
<accession>A0A5N4B0A5</accession>
<dbReference type="Pfam" id="PF25273">
    <property type="entry name" value="DUF7869"/>
    <property type="match status" value="1"/>
</dbReference>
<comment type="caution">
    <text evidence="3">The sequence shown here is derived from an EMBL/GenBank/DDBJ whole genome shotgun (WGS) entry which is preliminary data.</text>
</comment>
<dbReference type="PANTHER" id="PTHR10773:SF19">
    <property type="match status" value="1"/>
</dbReference>
<evidence type="ECO:0000313" key="3">
    <source>
        <dbReference type="EMBL" id="KAB0802996.1"/>
    </source>
</evidence>
<sequence length="666" mass="77875">MSRGKYILELLNTQKQPPATLQEGLNLNKQNDKSENLSSTSSNFCVLEKNVEVGDYGFQPSRSNMDDYLTDEDATSGSEYFPDGESSDDSDNEVLTNIREKLLSQRNNDPMRYSKTPEDAALIDHVTADSEMGNTEVAEDRVFEVKRQTVKKKLFELKEKTSRRRLRNPDQWKRRKAAMAGAKGEEYLSQTGKVVPQKEINSGLLDAMCSLYQFSRKKIELIQRMLKNGQNAPTPDKRGRHANRPHKISERVIDRIENHIKKFPAEESHYSRNKNCYKKYLSPLLNITLMHKLYLEECKRDGLEECFHIKLSSYSNIFSTKFNLSFGYPRSDTCSVCDAGKNTDIHTENYKAAFASQKRDREKPMTENNICYLTMDLQQTMPLPKLSTSKAFYLRQMWYYNFGIHCIIDHESKPFFFNWTEDIANRGSIEIASCLYRFSQLPKETYNQIDHLIIWSDSCAGQNKNFNIVSLYQLLILNGSFKVIDHKFPEVGHNYLDSDRNFGRIEKKLRKVENIYVPEQYRDIIQSASTKNCVCVNMENYFRNIEELPAQLHIWNKKTNLLGEKVNFRDSIKWIRVDEFGSYKYKESFDDFTPFHKVDLLKKGHRVVSGNTVTVRHITEKRGGLTTEKLNNLREQLQFVKEEYKWFYENILEQNQDNPKKKRKTT</sequence>
<dbReference type="Proteomes" id="UP000327044">
    <property type="component" value="Unassembled WGS sequence"/>
</dbReference>
<feature type="region of interest" description="Disordered" evidence="1">
    <location>
        <begin position="58"/>
        <end position="91"/>
    </location>
</feature>
<feature type="domain" description="DUF7869" evidence="2">
    <location>
        <begin position="399"/>
        <end position="544"/>
    </location>
</feature>
<dbReference type="PANTHER" id="PTHR10773">
    <property type="entry name" value="DNA-DIRECTED RNA POLYMERASES I, II, AND III SUBUNIT RPABC2"/>
    <property type="match status" value="1"/>
</dbReference>
<evidence type="ECO:0000256" key="1">
    <source>
        <dbReference type="SAM" id="MobiDB-lite"/>
    </source>
</evidence>
<gene>
    <name evidence="3" type="ORF">PPYR_05182</name>
</gene>
<protein>
    <recommendedName>
        <fullName evidence="2">DUF7869 domain-containing protein</fullName>
    </recommendedName>
</protein>
<evidence type="ECO:0000313" key="4">
    <source>
        <dbReference type="Proteomes" id="UP000327044"/>
    </source>
</evidence>
<name>A0A5N4B0A5_PHOPY</name>
<keyword evidence="4" id="KW-1185">Reference proteome</keyword>
<organism evidence="3 4">
    <name type="scientific">Photinus pyralis</name>
    <name type="common">Common eastern firefly</name>
    <name type="synonym">Lampyris pyralis</name>
    <dbReference type="NCBI Taxonomy" id="7054"/>
    <lineage>
        <taxon>Eukaryota</taxon>
        <taxon>Metazoa</taxon>
        <taxon>Ecdysozoa</taxon>
        <taxon>Arthropoda</taxon>
        <taxon>Hexapoda</taxon>
        <taxon>Insecta</taxon>
        <taxon>Pterygota</taxon>
        <taxon>Neoptera</taxon>
        <taxon>Endopterygota</taxon>
        <taxon>Coleoptera</taxon>
        <taxon>Polyphaga</taxon>
        <taxon>Elateriformia</taxon>
        <taxon>Elateroidea</taxon>
        <taxon>Lampyridae</taxon>
        <taxon>Lampyrinae</taxon>
        <taxon>Photinus</taxon>
    </lineage>
</organism>
<reference evidence="3 4" key="1">
    <citation type="journal article" date="2018" name="Elife">
        <title>Firefly genomes illuminate parallel origins of bioluminescence in beetles.</title>
        <authorList>
            <person name="Fallon T.R."/>
            <person name="Lower S.E."/>
            <person name="Chang C.H."/>
            <person name="Bessho-Uehara M."/>
            <person name="Martin G.J."/>
            <person name="Bewick A.J."/>
            <person name="Behringer M."/>
            <person name="Debat H.J."/>
            <person name="Wong I."/>
            <person name="Day J.C."/>
            <person name="Suvorov A."/>
            <person name="Silva C.J."/>
            <person name="Stanger-Hall K.F."/>
            <person name="Hall D.W."/>
            <person name="Schmitz R.J."/>
            <person name="Nelson D.R."/>
            <person name="Lewis S.M."/>
            <person name="Shigenobu S."/>
            <person name="Bybee S.M."/>
            <person name="Larracuente A.M."/>
            <person name="Oba Y."/>
            <person name="Weng J.K."/>
        </authorList>
    </citation>
    <scope>NUCLEOTIDE SEQUENCE [LARGE SCALE GENOMIC DNA]</scope>
    <source>
        <strain evidence="3">1611_PpyrPB1</strain>
        <tissue evidence="3">Whole body</tissue>
    </source>
</reference>
<dbReference type="AlphaFoldDB" id="A0A5N4B0A5"/>